<evidence type="ECO:0000256" key="1">
    <source>
        <dbReference type="SAM" id="MobiDB-lite"/>
    </source>
</evidence>
<gene>
    <name evidence="3" type="ORF">SLUN_17835</name>
</gene>
<dbReference type="OrthoDB" id="4218624at2"/>
<keyword evidence="2" id="KW-1133">Transmembrane helix</keyword>
<dbReference type="Proteomes" id="UP000244201">
    <property type="component" value="Chromosome"/>
</dbReference>
<keyword evidence="2" id="KW-0472">Membrane</keyword>
<feature type="region of interest" description="Disordered" evidence="1">
    <location>
        <begin position="44"/>
        <end position="122"/>
    </location>
</feature>
<evidence type="ECO:0000256" key="2">
    <source>
        <dbReference type="SAM" id="Phobius"/>
    </source>
</evidence>
<dbReference type="KEGG" id="slk:SLUN_17835"/>
<accession>A0A2R4T3T4</accession>
<protein>
    <recommendedName>
        <fullName evidence="5">Secreted protein</fullName>
    </recommendedName>
</protein>
<evidence type="ECO:0000313" key="3">
    <source>
        <dbReference type="EMBL" id="AVZ73761.1"/>
    </source>
</evidence>
<dbReference type="Pfam" id="PF20087">
    <property type="entry name" value="DUF6479"/>
    <property type="match status" value="1"/>
</dbReference>
<sequence>MNALLIAQNGSVSELASAATAAPIILGVLLVGLLAGAMWWDGKRRSQETPPLPEEQPKSPDRREHIEEVRDEDEDDFPHDGRLLPYNMKTHSSHSTGKGPEERPKHGKNAGGGAFGSGGLGG</sequence>
<dbReference type="AlphaFoldDB" id="A0A2R4T3T4"/>
<reference evidence="3 4" key="1">
    <citation type="submission" date="2018-01" db="EMBL/GenBank/DDBJ databases">
        <title>Complete genome sequence of Streptomyces lunaelactis MM109T, a Ferroverdin A producer isolated from cave moonmilk deposits.</title>
        <authorList>
            <person name="Naome A."/>
            <person name="Martinet L."/>
            <person name="Maciejewska M."/>
            <person name="Anderssen S."/>
            <person name="Adam D."/>
            <person name="Tenconi E."/>
            <person name="Deflandre B."/>
            <person name="Arguelles-Arias A."/>
            <person name="Calusinska M."/>
            <person name="Copieters W."/>
            <person name="Karim L."/>
            <person name="Hanikenne M."/>
            <person name="Baurain D."/>
            <person name="van Wezel G."/>
            <person name="Smargiasso N."/>
            <person name="de Pauw E."/>
            <person name="Delfosse P."/>
            <person name="Rigali S."/>
        </authorList>
    </citation>
    <scope>NUCLEOTIDE SEQUENCE [LARGE SCALE GENOMIC DNA]</scope>
    <source>
        <strain evidence="3 4">MM109</strain>
    </source>
</reference>
<evidence type="ECO:0000313" key="4">
    <source>
        <dbReference type="Proteomes" id="UP000244201"/>
    </source>
</evidence>
<evidence type="ECO:0008006" key="5">
    <source>
        <dbReference type="Google" id="ProtNLM"/>
    </source>
</evidence>
<keyword evidence="4" id="KW-1185">Reference proteome</keyword>
<feature type="transmembrane region" description="Helical" evidence="2">
    <location>
        <begin position="20"/>
        <end position="40"/>
    </location>
</feature>
<dbReference type="InterPro" id="IPR045513">
    <property type="entry name" value="DUF6479"/>
</dbReference>
<feature type="compositionally biased region" description="Gly residues" evidence="1">
    <location>
        <begin position="109"/>
        <end position="122"/>
    </location>
</feature>
<name>A0A2R4T3T4_9ACTN</name>
<keyword evidence="2" id="KW-0812">Transmembrane</keyword>
<dbReference type="RefSeq" id="WP_108149440.1">
    <property type="nucleotide sequence ID" value="NZ_CP026304.1"/>
</dbReference>
<feature type="compositionally biased region" description="Basic and acidic residues" evidence="1">
    <location>
        <begin position="55"/>
        <end position="68"/>
    </location>
</feature>
<organism evidence="3 4">
    <name type="scientific">Streptomyces lunaelactis</name>
    <dbReference type="NCBI Taxonomy" id="1535768"/>
    <lineage>
        <taxon>Bacteria</taxon>
        <taxon>Bacillati</taxon>
        <taxon>Actinomycetota</taxon>
        <taxon>Actinomycetes</taxon>
        <taxon>Kitasatosporales</taxon>
        <taxon>Streptomycetaceae</taxon>
        <taxon>Streptomyces</taxon>
    </lineage>
</organism>
<proteinExistence type="predicted"/>
<dbReference type="GeneID" id="55657122"/>
<dbReference type="EMBL" id="CP026304">
    <property type="protein sequence ID" value="AVZ73761.1"/>
    <property type="molecule type" value="Genomic_DNA"/>
</dbReference>